<dbReference type="Proteomes" id="UP000233551">
    <property type="component" value="Unassembled WGS sequence"/>
</dbReference>
<dbReference type="AlphaFoldDB" id="A0A2I0JHX6"/>
<dbReference type="Gene3D" id="1.25.10.10">
    <property type="entry name" value="Leucine-rich Repeat Variant"/>
    <property type="match status" value="1"/>
</dbReference>
<evidence type="ECO:0000313" key="4">
    <source>
        <dbReference type="EMBL" id="PKI55864.1"/>
    </source>
</evidence>
<evidence type="ECO:0000313" key="5">
    <source>
        <dbReference type="Proteomes" id="UP000233551"/>
    </source>
</evidence>
<dbReference type="GO" id="GO:0009826">
    <property type="term" value="P:unidimensional cell growth"/>
    <property type="evidence" value="ECO:0007669"/>
    <property type="project" value="TreeGrafter"/>
</dbReference>
<dbReference type="PANTHER" id="PTHR31355:SF7">
    <property type="entry name" value="MICROTUBULE-ASSOCIATED PROTEIN TORTIFOLIA1"/>
    <property type="match status" value="1"/>
</dbReference>
<feature type="domain" description="TORTIFOLIA1/TORL1-2 C-terminal" evidence="2">
    <location>
        <begin position="252"/>
        <end position="385"/>
    </location>
</feature>
<accession>A0A2I0JHX6</accession>
<dbReference type="PANTHER" id="PTHR31355">
    <property type="entry name" value="MICROTUBULE-ASSOCIATED PROTEIN TORTIFOLIA1"/>
    <property type="match status" value="1"/>
</dbReference>
<comment type="caution">
    <text evidence="4">The sequence shown here is derived from an EMBL/GenBank/DDBJ whole genome shotgun (WGS) entry which is preliminary data.</text>
</comment>
<feature type="region of interest" description="Disordered" evidence="1">
    <location>
        <begin position="146"/>
        <end position="202"/>
    </location>
</feature>
<organism evidence="4 5">
    <name type="scientific">Punica granatum</name>
    <name type="common">Pomegranate</name>
    <dbReference type="NCBI Taxonomy" id="22663"/>
    <lineage>
        <taxon>Eukaryota</taxon>
        <taxon>Viridiplantae</taxon>
        <taxon>Streptophyta</taxon>
        <taxon>Embryophyta</taxon>
        <taxon>Tracheophyta</taxon>
        <taxon>Spermatophyta</taxon>
        <taxon>Magnoliopsida</taxon>
        <taxon>eudicotyledons</taxon>
        <taxon>Gunneridae</taxon>
        <taxon>Pentapetalae</taxon>
        <taxon>rosids</taxon>
        <taxon>malvids</taxon>
        <taxon>Myrtales</taxon>
        <taxon>Lythraceae</taxon>
        <taxon>Punica</taxon>
    </lineage>
</organism>
<evidence type="ECO:0000256" key="1">
    <source>
        <dbReference type="SAM" id="MobiDB-lite"/>
    </source>
</evidence>
<dbReference type="InterPro" id="IPR057600">
    <property type="entry name" value="TORTIFOLIA1/SINE1-2_N"/>
</dbReference>
<dbReference type="InterPro" id="IPR011989">
    <property type="entry name" value="ARM-like"/>
</dbReference>
<sequence length="394" mass="42857">MGDQNKAVQSGAAMCMAKMVECAVDPPVAAFQKMCPRICKLLNNPNFLAKAALLPVVSNLSQVGAISPQNFDSLLQGIQECLGSPDWAIRKAAAETLSALAMHSSHLITDGATSTLTALEGSRFDKIKPVRDSMLEALQLWKKILGKGDGGTDDQKSVSQESENPEPQEISEKNDANPSVRKEPSGKDSSPTEDSASRAKAGNIPDKAVVLLKRKTPVLTDKELNPEFFQKLETRGSEALEDDNVGRERDPVWAAWTNAMDALHVGDIDTAYAEVLSTGDDLLLVKLMDRSGPTVDQLSNEVATEVLHAVAQFLQEQNLFDVCLSWIQQLFEMVLENGPNSVPLPTEVKKELLFNLHETSSAIDPPDDWEGAAPDQLLLQLASAWGIDLQQFDK</sequence>
<gene>
    <name evidence="4" type="ORF">CRG98_023745</name>
</gene>
<dbReference type="InterPro" id="IPR057599">
    <property type="entry name" value="TORTIFOLIA1/TORL1-2_C"/>
</dbReference>
<protein>
    <recommendedName>
        <fullName evidence="6">TOG domain-containing protein</fullName>
    </recommendedName>
</protein>
<dbReference type="GO" id="GO:0010005">
    <property type="term" value="C:cortical microtubule, transverse to long axis"/>
    <property type="evidence" value="ECO:0007669"/>
    <property type="project" value="TreeGrafter"/>
</dbReference>
<evidence type="ECO:0000259" key="2">
    <source>
        <dbReference type="Pfam" id="PF24713"/>
    </source>
</evidence>
<evidence type="ECO:0000259" key="3">
    <source>
        <dbReference type="Pfam" id="PF24714"/>
    </source>
</evidence>
<proteinExistence type="predicted"/>
<dbReference type="GO" id="GO:0008017">
    <property type="term" value="F:microtubule binding"/>
    <property type="evidence" value="ECO:0007669"/>
    <property type="project" value="InterPro"/>
</dbReference>
<keyword evidence="5" id="KW-1185">Reference proteome</keyword>
<dbReference type="SUPFAM" id="SSF48371">
    <property type="entry name" value="ARM repeat"/>
    <property type="match status" value="1"/>
</dbReference>
<feature type="domain" description="TORTIFOLIA1/SINE1-2 N-terminal" evidence="3">
    <location>
        <begin position="1"/>
        <end position="143"/>
    </location>
</feature>
<evidence type="ECO:0008006" key="6">
    <source>
        <dbReference type="Google" id="ProtNLM"/>
    </source>
</evidence>
<feature type="compositionally biased region" description="Basic and acidic residues" evidence="1">
    <location>
        <begin position="170"/>
        <end position="186"/>
    </location>
</feature>
<dbReference type="InterPro" id="IPR016024">
    <property type="entry name" value="ARM-type_fold"/>
</dbReference>
<reference evidence="4 5" key="1">
    <citation type="submission" date="2017-11" db="EMBL/GenBank/DDBJ databases">
        <title>De-novo sequencing of pomegranate (Punica granatum L.) genome.</title>
        <authorList>
            <person name="Akparov Z."/>
            <person name="Amiraslanov A."/>
            <person name="Hajiyeva S."/>
            <person name="Abbasov M."/>
            <person name="Kaur K."/>
            <person name="Hamwieh A."/>
            <person name="Solovyev V."/>
            <person name="Salamov A."/>
            <person name="Braich B."/>
            <person name="Kosarev P."/>
            <person name="Mahmoud A."/>
            <person name="Hajiyev E."/>
            <person name="Babayeva S."/>
            <person name="Izzatullayeva V."/>
            <person name="Mammadov A."/>
            <person name="Mammadov A."/>
            <person name="Sharifova S."/>
            <person name="Ojaghi J."/>
            <person name="Eynullazada K."/>
            <person name="Bayramov B."/>
            <person name="Abdulazimova A."/>
            <person name="Shahmuradov I."/>
        </authorList>
    </citation>
    <scope>NUCLEOTIDE SEQUENCE [LARGE SCALE GENOMIC DNA]</scope>
    <source>
        <strain evidence="5">cv. AG2017</strain>
        <tissue evidence="4">Leaf</tissue>
    </source>
</reference>
<dbReference type="GO" id="GO:0010031">
    <property type="term" value="P:circumnutation"/>
    <property type="evidence" value="ECO:0007669"/>
    <property type="project" value="TreeGrafter"/>
</dbReference>
<dbReference type="Pfam" id="PF24714">
    <property type="entry name" value="TOR1L1_N"/>
    <property type="match status" value="1"/>
</dbReference>
<dbReference type="Pfam" id="PF24713">
    <property type="entry name" value="TOR1L1_C"/>
    <property type="match status" value="1"/>
</dbReference>
<dbReference type="InterPro" id="IPR033337">
    <property type="entry name" value="TORTIFOLIA1/SINE1-2"/>
</dbReference>
<name>A0A2I0JHX6_PUNGR</name>
<dbReference type="EMBL" id="PGOL01001659">
    <property type="protein sequence ID" value="PKI55864.1"/>
    <property type="molecule type" value="Genomic_DNA"/>
</dbReference>